<evidence type="ECO:0000313" key="6">
    <source>
        <dbReference type="Proteomes" id="UP000246740"/>
    </source>
</evidence>
<dbReference type="PANTHER" id="PTHR11364">
    <property type="entry name" value="THIOSULFATE SULFERTANSFERASE"/>
    <property type="match status" value="1"/>
</dbReference>
<dbReference type="PROSITE" id="PS50206">
    <property type="entry name" value="RHODANESE_3"/>
    <property type="match status" value="2"/>
</dbReference>
<dbReference type="InterPro" id="IPR045078">
    <property type="entry name" value="TST/MPST-like"/>
</dbReference>
<evidence type="ECO:0000256" key="2">
    <source>
        <dbReference type="ARBA" id="ARBA00022737"/>
    </source>
</evidence>
<dbReference type="Pfam" id="PF00581">
    <property type="entry name" value="Rhodanese"/>
    <property type="match status" value="1"/>
</dbReference>
<dbReference type="InParanoid" id="A0A317XYJ3"/>
<dbReference type="GO" id="GO:0004792">
    <property type="term" value="F:thiosulfate-cyanide sulfurtransferase activity"/>
    <property type="evidence" value="ECO:0007669"/>
    <property type="project" value="TreeGrafter"/>
</dbReference>
<accession>A0A317XYJ3</accession>
<evidence type="ECO:0000313" key="5">
    <source>
        <dbReference type="EMBL" id="PWZ03000.1"/>
    </source>
</evidence>
<dbReference type="Proteomes" id="UP000246740">
    <property type="component" value="Unassembled WGS sequence"/>
</dbReference>
<proteinExistence type="predicted"/>
<evidence type="ECO:0000259" key="4">
    <source>
        <dbReference type="PROSITE" id="PS50206"/>
    </source>
</evidence>
<dbReference type="InterPro" id="IPR001763">
    <property type="entry name" value="Rhodanese-like_dom"/>
</dbReference>
<name>A0A317XYJ3_9BASI</name>
<dbReference type="PANTHER" id="PTHR11364:SF27">
    <property type="entry name" value="SULFURTRANSFERASE"/>
    <property type="match status" value="1"/>
</dbReference>
<feature type="region of interest" description="Disordered" evidence="3">
    <location>
        <begin position="272"/>
        <end position="294"/>
    </location>
</feature>
<dbReference type="CDD" id="cd01448">
    <property type="entry name" value="TST_Repeat_1"/>
    <property type="match status" value="1"/>
</dbReference>
<dbReference type="STRING" id="1882483.A0A317XYJ3"/>
<feature type="domain" description="Rhodanese" evidence="4">
    <location>
        <begin position="107"/>
        <end position="230"/>
    </location>
</feature>
<protein>
    <submittedName>
        <fullName evidence="5">Rhodanese-like protein</fullName>
    </submittedName>
</protein>
<dbReference type="EMBL" id="KZ819188">
    <property type="protein sequence ID" value="PWZ03000.1"/>
    <property type="molecule type" value="Genomic_DNA"/>
</dbReference>
<keyword evidence="1" id="KW-0808">Transferase</keyword>
<keyword evidence="2" id="KW-0677">Repeat</keyword>
<dbReference type="FunCoup" id="A0A317XYJ3">
    <property type="interactions" value="269"/>
</dbReference>
<dbReference type="GO" id="GO:0005739">
    <property type="term" value="C:mitochondrion"/>
    <property type="evidence" value="ECO:0007669"/>
    <property type="project" value="TreeGrafter"/>
</dbReference>
<dbReference type="AlphaFoldDB" id="A0A317XYJ3"/>
<dbReference type="Gene3D" id="3.40.250.10">
    <property type="entry name" value="Rhodanese-like domain"/>
    <property type="match status" value="2"/>
</dbReference>
<gene>
    <name evidence="5" type="ORF">BCV70DRAFT_214480</name>
</gene>
<reference evidence="5 6" key="1">
    <citation type="journal article" date="2018" name="Mol. Biol. Evol.">
        <title>Broad Genomic Sampling Reveals a Smut Pathogenic Ancestry of the Fungal Clade Ustilaginomycotina.</title>
        <authorList>
            <person name="Kijpornyongpan T."/>
            <person name="Mondo S.J."/>
            <person name="Barry K."/>
            <person name="Sandor L."/>
            <person name="Lee J."/>
            <person name="Lipzen A."/>
            <person name="Pangilinan J."/>
            <person name="LaButti K."/>
            <person name="Hainaut M."/>
            <person name="Henrissat B."/>
            <person name="Grigoriev I.V."/>
            <person name="Spatafora J.W."/>
            <person name="Aime M.C."/>
        </authorList>
    </citation>
    <scope>NUCLEOTIDE SEQUENCE [LARGE SCALE GENOMIC DNA]</scope>
    <source>
        <strain evidence="5 6">MCA 3645</strain>
    </source>
</reference>
<dbReference type="SUPFAM" id="SSF52821">
    <property type="entry name" value="Rhodanese/Cell cycle control phosphatase"/>
    <property type="match status" value="2"/>
</dbReference>
<feature type="compositionally biased region" description="Basic and acidic residues" evidence="3">
    <location>
        <begin position="273"/>
        <end position="286"/>
    </location>
</feature>
<sequence length="403" mass="43188">MPSSSLHSTGASDGYPAFSTAVFASVCAFIFIQSTSSATPVLTPPQIIPMLSALTTRTVASSSRTCLSVGARVVRPGLRAMSTTVRPSTVPLVITPKALAPLLEANQNGEVRILDATWFMPNIQPPRDPRKEFEQGPRLPRAAFWDVDKVATVGESVRNLPHMMPSASTFAKAAGEHGIDPATHVVVYDTHGVFSSPRTAFTFKAFGHAKVSVLNGGLPAWIDAGLPREQGDPAKHEAKQYPEPVLEDGIVRSFDEMVANAKMGARGQTVFDARPKGRFDGTDPEPRAGLSSGHIPHSVSLPFPTLMKQVEGKDGKKYSVLKDQIELWRLLSDTVGGMEALDKLRQASSGGELAATNTCGSGMTAAAIWLALQELGVQSAIYDESWMGWASREKEGIPIDKNI</sequence>
<evidence type="ECO:0000256" key="1">
    <source>
        <dbReference type="ARBA" id="ARBA00022679"/>
    </source>
</evidence>
<organism evidence="5 6">
    <name type="scientific">Testicularia cyperi</name>
    <dbReference type="NCBI Taxonomy" id="1882483"/>
    <lineage>
        <taxon>Eukaryota</taxon>
        <taxon>Fungi</taxon>
        <taxon>Dikarya</taxon>
        <taxon>Basidiomycota</taxon>
        <taxon>Ustilaginomycotina</taxon>
        <taxon>Ustilaginomycetes</taxon>
        <taxon>Ustilaginales</taxon>
        <taxon>Anthracoideaceae</taxon>
        <taxon>Testicularia</taxon>
    </lineage>
</organism>
<evidence type="ECO:0000256" key="3">
    <source>
        <dbReference type="SAM" id="MobiDB-lite"/>
    </source>
</evidence>
<dbReference type="OrthoDB" id="270167at2759"/>
<dbReference type="SMART" id="SM00450">
    <property type="entry name" value="RHOD"/>
    <property type="match status" value="2"/>
</dbReference>
<keyword evidence="6" id="KW-1185">Reference proteome</keyword>
<feature type="domain" description="Rhodanese" evidence="4">
    <location>
        <begin position="264"/>
        <end position="398"/>
    </location>
</feature>
<dbReference type="InterPro" id="IPR036873">
    <property type="entry name" value="Rhodanese-like_dom_sf"/>
</dbReference>